<evidence type="ECO:0000256" key="3">
    <source>
        <dbReference type="ARBA" id="ARBA00022989"/>
    </source>
</evidence>
<dbReference type="Gene3D" id="3.30.160.60">
    <property type="entry name" value="Classic Zinc Finger"/>
    <property type="match status" value="1"/>
</dbReference>
<proteinExistence type="inferred from homology"/>
<evidence type="ECO:0000256" key="5">
    <source>
        <dbReference type="ARBA" id="ARBA00023239"/>
    </source>
</evidence>
<dbReference type="RefSeq" id="WP_183961965.1">
    <property type="nucleotide sequence ID" value="NZ_JACHHP010000006.1"/>
</dbReference>
<keyword evidence="1 7" id="KW-1003">Cell membrane</keyword>
<dbReference type="PANTHER" id="PTHR30518:SF2">
    <property type="entry name" value="ENDOLYTIC MUREIN TRANSGLYCOSYLASE"/>
    <property type="match status" value="1"/>
</dbReference>
<name>A0A7W8D7N8_9GAMM</name>
<protein>
    <recommendedName>
        <fullName evidence="7">Endolytic murein transglycosylase</fullName>
        <ecNumber evidence="7">4.2.2.29</ecNumber>
    </recommendedName>
    <alternativeName>
        <fullName evidence="7">Peptidoglycan lytic transglycosylase</fullName>
    </alternativeName>
    <alternativeName>
        <fullName evidence="7">Peptidoglycan polymerization terminase</fullName>
    </alternativeName>
</protein>
<keyword evidence="3 7" id="KW-1133">Transmembrane helix</keyword>
<dbReference type="FunFam" id="3.30.160.60:FF:000242">
    <property type="entry name" value="Endolytic murein transglycosylase"/>
    <property type="match status" value="1"/>
</dbReference>
<organism evidence="8 9">
    <name type="scientific">Chiayiivirga flava</name>
    <dbReference type="NCBI Taxonomy" id="659595"/>
    <lineage>
        <taxon>Bacteria</taxon>
        <taxon>Pseudomonadati</taxon>
        <taxon>Pseudomonadota</taxon>
        <taxon>Gammaproteobacteria</taxon>
        <taxon>Lysobacterales</taxon>
        <taxon>Lysobacteraceae</taxon>
        <taxon>Chiayiivirga</taxon>
    </lineage>
</organism>
<dbReference type="GO" id="GO:0009252">
    <property type="term" value="P:peptidoglycan biosynthetic process"/>
    <property type="evidence" value="ECO:0007669"/>
    <property type="project" value="UniProtKB-UniRule"/>
</dbReference>
<dbReference type="CDD" id="cd08010">
    <property type="entry name" value="MltG_like"/>
    <property type="match status" value="1"/>
</dbReference>
<evidence type="ECO:0000256" key="6">
    <source>
        <dbReference type="ARBA" id="ARBA00023316"/>
    </source>
</evidence>
<evidence type="ECO:0000313" key="9">
    <source>
        <dbReference type="Proteomes" id="UP000521199"/>
    </source>
</evidence>
<dbReference type="GO" id="GO:0005886">
    <property type="term" value="C:plasma membrane"/>
    <property type="evidence" value="ECO:0007669"/>
    <property type="project" value="UniProtKB-UniRule"/>
</dbReference>
<dbReference type="Gene3D" id="3.30.1490.480">
    <property type="entry name" value="Endolytic murein transglycosylase"/>
    <property type="match status" value="1"/>
</dbReference>
<keyword evidence="4 7" id="KW-0472">Membrane</keyword>
<dbReference type="EC" id="4.2.2.29" evidence="7"/>
<evidence type="ECO:0000256" key="4">
    <source>
        <dbReference type="ARBA" id="ARBA00023136"/>
    </source>
</evidence>
<keyword evidence="9" id="KW-1185">Reference proteome</keyword>
<evidence type="ECO:0000256" key="7">
    <source>
        <dbReference type="HAMAP-Rule" id="MF_02065"/>
    </source>
</evidence>
<evidence type="ECO:0000313" key="8">
    <source>
        <dbReference type="EMBL" id="MBB5209428.1"/>
    </source>
</evidence>
<dbReference type="InterPro" id="IPR003770">
    <property type="entry name" value="MLTG-like"/>
</dbReference>
<comment type="catalytic activity">
    <reaction evidence="7">
        <text>a peptidoglycan chain = a peptidoglycan chain with N-acetyl-1,6-anhydromuramyl-[peptide] at the reducing end + a peptidoglycan chain with N-acetylglucosamine at the non-reducing end.</text>
        <dbReference type="EC" id="4.2.2.29"/>
    </reaction>
</comment>
<dbReference type="EMBL" id="JACHHP010000006">
    <property type="protein sequence ID" value="MBB5209428.1"/>
    <property type="molecule type" value="Genomic_DNA"/>
</dbReference>
<keyword evidence="6 7" id="KW-0961">Cell wall biogenesis/degradation</keyword>
<comment type="similarity">
    <text evidence="7">Belongs to the transglycosylase MltG family.</text>
</comment>
<dbReference type="NCBIfam" id="TIGR00247">
    <property type="entry name" value="endolytic transglycosylase MltG"/>
    <property type="match status" value="1"/>
</dbReference>
<dbReference type="Pfam" id="PF02618">
    <property type="entry name" value="YceG"/>
    <property type="match status" value="1"/>
</dbReference>
<dbReference type="PANTHER" id="PTHR30518">
    <property type="entry name" value="ENDOLYTIC MUREIN TRANSGLYCOSYLASE"/>
    <property type="match status" value="1"/>
</dbReference>
<keyword evidence="5 7" id="KW-0456">Lyase</keyword>
<sequence>MAKPAKKNPASAPTRRPSGLWRAVRWLFVLFLLAGAAAAWFVHEDYRRFARTELGVGADEIVFEVKRGDSFSHVLRRLRSVGIDEGHDLYWKALAWETGVMTRLRVGEYALGHGLTPVALLDKLEQGRVIQHRFTLVEGWNFRELRLALAADTALEQTIAGKSDAEVMQAVGAPAEHPEGRFLPETYNYTRGTRDVDLLKRARLALDRTLDAAWAARAPDLPLKTPYEALILASIIEKETGVAAERPQIGGVFVRRLRLGMKLQTDPTVIYGLGSTFDGNLTRKHLTDDTPHNTYTRFGLPPTPIAMPGRAAIEAALKPADGDTLYFVARGDGSHVFSRTLAEHNRAVAQYQLRRRAGTAP</sequence>
<gene>
    <name evidence="7" type="primary">mltG</name>
    <name evidence="8" type="ORF">HNQ52_002997</name>
</gene>
<dbReference type="HAMAP" id="MF_02065">
    <property type="entry name" value="MltG"/>
    <property type="match status" value="1"/>
</dbReference>
<evidence type="ECO:0000256" key="1">
    <source>
        <dbReference type="ARBA" id="ARBA00022475"/>
    </source>
</evidence>
<comment type="function">
    <text evidence="7">Functions as a peptidoglycan terminase that cleaves nascent peptidoglycan strands endolytically to terminate their elongation.</text>
</comment>
<dbReference type="AlphaFoldDB" id="A0A7W8D7N8"/>
<feature type="site" description="Important for catalytic activity" evidence="7">
    <location>
        <position position="239"/>
    </location>
</feature>
<reference evidence="8 9" key="1">
    <citation type="submission" date="2020-08" db="EMBL/GenBank/DDBJ databases">
        <title>Genomic Encyclopedia of Type Strains, Phase IV (KMG-IV): sequencing the most valuable type-strain genomes for metagenomic binning, comparative biology and taxonomic classification.</title>
        <authorList>
            <person name="Goeker M."/>
        </authorList>
    </citation>
    <scope>NUCLEOTIDE SEQUENCE [LARGE SCALE GENOMIC DNA]</scope>
    <source>
        <strain evidence="8 9">DSM 24163</strain>
    </source>
</reference>
<keyword evidence="7" id="KW-0997">Cell inner membrane</keyword>
<dbReference type="Proteomes" id="UP000521199">
    <property type="component" value="Unassembled WGS sequence"/>
</dbReference>
<keyword evidence="2 7" id="KW-0812">Transmembrane</keyword>
<dbReference type="GO" id="GO:0071555">
    <property type="term" value="P:cell wall organization"/>
    <property type="evidence" value="ECO:0007669"/>
    <property type="project" value="UniProtKB-KW"/>
</dbReference>
<accession>A0A7W8D7N8</accession>
<evidence type="ECO:0000256" key="2">
    <source>
        <dbReference type="ARBA" id="ARBA00022692"/>
    </source>
</evidence>
<comment type="caution">
    <text evidence="8">The sequence shown here is derived from an EMBL/GenBank/DDBJ whole genome shotgun (WGS) entry which is preliminary data.</text>
</comment>
<dbReference type="GO" id="GO:0008932">
    <property type="term" value="F:lytic endotransglycosylase activity"/>
    <property type="evidence" value="ECO:0007669"/>
    <property type="project" value="UniProtKB-UniRule"/>
</dbReference>